<keyword evidence="4" id="KW-1185">Reference proteome</keyword>
<evidence type="ECO:0000313" key="3">
    <source>
        <dbReference type="EMBL" id="MEN9061198.1"/>
    </source>
</evidence>
<reference evidence="3 4" key="1">
    <citation type="submission" date="2024-05" db="EMBL/GenBank/DDBJ databases">
        <title>Genome sequence of Ponticoccus litoralis KCCM 90028.</title>
        <authorList>
            <person name="Kim J.M."/>
            <person name="Lee J.K."/>
            <person name="Choi B.J."/>
            <person name="Bayburt H."/>
            <person name="Baek J.H."/>
            <person name="Jeon C.O."/>
        </authorList>
    </citation>
    <scope>NUCLEOTIDE SEQUENCE [LARGE SCALE GENOMIC DNA]</scope>
    <source>
        <strain evidence="3 4">KCCM 90028</strain>
    </source>
</reference>
<protein>
    <recommendedName>
        <fullName evidence="5">Ferrochelatase</fullName>
    </recommendedName>
</protein>
<comment type="caution">
    <text evidence="3">The sequence shown here is derived from an EMBL/GenBank/DDBJ whole genome shotgun (WGS) entry which is preliminary data.</text>
</comment>
<feature type="chain" id="PRO_5043936955" description="Ferrochelatase" evidence="2">
    <location>
        <begin position="24"/>
        <end position="60"/>
    </location>
</feature>
<organism evidence="3 4">
    <name type="scientific">Ponticoccus litoralis</name>
    <dbReference type="NCBI Taxonomy" id="422297"/>
    <lineage>
        <taxon>Bacteria</taxon>
        <taxon>Pseudomonadati</taxon>
        <taxon>Pseudomonadota</taxon>
        <taxon>Alphaproteobacteria</taxon>
        <taxon>Rhodobacterales</taxon>
        <taxon>Roseobacteraceae</taxon>
        <taxon>Ponticoccus</taxon>
    </lineage>
</organism>
<proteinExistence type="predicted"/>
<name>A0AAW9SK32_9RHOB</name>
<evidence type="ECO:0000256" key="2">
    <source>
        <dbReference type="SAM" id="SignalP"/>
    </source>
</evidence>
<evidence type="ECO:0000313" key="4">
    <source>
        <dbReference type="Proteomes" id="UP001428774"/>
    </source>
</evidence>
<gene>
    <name evidence="3" type="ORF">ABFB10_09245</name>
</gene>
<evidence type="ECO:0008006" key="5">
    <source>
        <dbReference type="Google" id="ProtNLM"/>
    </source>
</evidence>
<dbReference type="RefSeq" id="WP_023848817.1">
    <property type="nucleotide sequence ID" value="NZ_JBDNCH010000002.1"/>
</dbReference>
<dbReference type="Proteomes" id="UP001428774">
    <property type="component" value="Unassembled WGS sequence"/>
</dbReference>
<dbReference type="AlphaFoldDB" id="A0AAW9SK32"/>
<evidence type="ECO:0000256" key="1">
    <source>
        <dbReference type="SAM" id="Phobius"/>
    </source>
</evidence>
<accession>A0AAW9SK32</accession>
<feature type="signal peptide" evidence="2">
    <location>
        <begin position="1"/>
        <end position="23"/>
    </location>
</feature>
<keyword evidence="1" id="KW-0472">Membrane</keyword>
<feature type="transmembrane region" description="Helical" evidence="1">
    <location>
        <begin position="33"/>
        <end position="55"/>
    </location>
</feature>
<keyword evidence="1" id="KW-1133">Transmembrane helix</keyword>
<dbReference type="EMBL" id="JBDNCH010000002">
    <property type="protein sequence ID" value="MEN9061198.1"/>
    <property type="molecule type" value="Genomic_DNA"/>
</dbReference>
<keyword evidence="1" id="KW-0812">Transmembrane</keyword>
<keyword evidence="2" id="KW-0732">Signal</keyword>
<sequence>MKKLSIVAAAAAIAAAAAAPVAAQEANDPFVSTQVSAVPALAVLGGIAVIVAIAASDGTN</sequence>